<evidence type="ECO:0000259" key="13">
    <source>
        <dbReference type="Pfam" id="PF02434"/>
    </source>
</evidence>
<comment type="caution">
    <text evidence="14">The sequence shown here is derived from an EMBL/GenBank/DDBJ whole genome shotgun (WGS) entry which is preliminary data.</text>
</comment>
<dbReference type="Pfam" id="PF02434">
    <property type="entry name" value="Fringe"/>
    <property type="match status" value="1"/>
</dbReference>
<dbReference type="EC" id="2.4.1.122" evidence="4"/>
<evidence type="ECO:0000256" key="12">
    <source>
        <dbReference type="SAM" id="Phobius"/>
    </source>
</evidence>
<evidence type="ECO:0000313" key="14">
    <source>
        <dbReference type="EMBL" id="KAK8893798.1"/>
    </source>
</evidence>
<evidence type="ECO:0000256" key="2">
    <source>
        <dbReference type="ARBA" id="ARBA00004922"/>
    </source>
</evidence>
<evidence type="ECO:0000256" key="1">
    <source>
        <dbReference type="ARBA" id="ARBA00004606"/>
    </source>
</evidence>
<accession>A0ABR2KRN4</accession>
<keyword evidence="11 12" id="KW-0472">Membrane</keyword>
<feature type="domain" description="Fringe-like glycosyltransferase" evidence="13">
    <location>
        <begin position="166"/>
        <end position="326"/>
    </location>
</feature>
<dbReference type="Proteomes" id="UP001470230">
    <property type="component" value="Unassembled WGS sequence"/>
</dbReference>
<reference evidence="14 15" key="1">
    <citation type="submission" date="2024-04" db="EMBL/GenBank/DDBJ databases">
        <title>Tritrichomonas musculus Genome.</title>
        <authorList>
            <person name="Alves-Ferreira E."/>
            <person name="Grigg M."/>
            <person name="Lorenzi H."/>
            <person name="Galac M."/>
        </authorList>
    </citation>
    <scope>NUCLEOTIDE SEQUENCE [LARGE SCALE GENOMIC DNA]</scope>
    <source>
        <strain evidence="14 15">EAF2021</strain>
    </source>
</reference>
<name>A0ABR2KRN4_9EUKA</name>
<keyword evidence="6" id="KW-0808">Transferase</keyword>
<protein>
    <recommendedName>
        <fullName evidence="4">N-acetylgalactosaminide beta-1,3-galactosyltransferase</fullName>
        <ecNumber evidence="4">2.4.1.122</ecNumber>
    </recommendedName>
</protein>
<evidence type="ECO:0000256" key="8">
    <source>
        <dbReference type="ARBA" id="ARBA00022741"/>
    </source>
</evidence>
<evidence type="ECO:0000313" key="15">
    <source>
        <dbReference type="Proteomes" id="UP001470230"/>
    </source>
</evidence>
<organism evidence="14 15">
    <name type="scientific">Tritrichomonas musculus</name>
    <dbReference type="NCBI Taxonomy" id="1915356"/>
    <lineage>
        <taxon>Eukaryota</taxon>
        <taxon>Metamonada</taxon>
        <taxon>Parabasalia</taxon>
        <taxon>Tritrichomonadida</taxon>
        <taxon>Tritrichomonadidae</taxon>
        <taxon>Tritrichomonas</taxon>
    </lineage>
</organism>
<keyword evidence="8" id="KW-0547">Nucleotide-binding</keyword>
<feature type="transmembrane region" description="Helical" evidence="12">
    <location>
        <begin position="41"/>
        <end position="62"/>
    </location>
</feature>
<evidence type="ECO:0000256" key="9">
    <source>
        <dbReference type="ARBA" id="ARBA00022968"/>
    </source>
</evidence>
<evidence type="ECO:0000256" key="4">
    <source>
        <dbReference type="ARBA" id="ARBA00012557"/>
    </source>
</evidence>
<keyword evidence="15" id="KW-1185">Reference proteome</keyword>
<dbReference type="InterPro" id="IPR003378">
    <property type="entry name" value="Fringe-like_glycosylTrfase"/>
</dbReference>
<keyword evidence="5" id="KW-0328">Glycosyltransferase</keyword>
<dbReference type="Gene3D" id="3.90.550.50">
    <property type="match status" value="1"/>
</dbReference>
<keyword evidence="7 12" id="KW-0812">Transmembrane</keyword>
<dbReference type="PANTHER" id="PTHR23033">
    <property type="entry name" value="BETA1,3-GALACTOSYLTRANSFERASE"/>
    <property type="match status" value="1"/>
</dbReference>
<comment type="pathway">
    <text evidence="2">Protein modification; protein glycosylation.</text>
</comment>
<gene>
    <name evidence="14" type="ORF">M9Y10_022227</name>
</gene>
<evidence type="ECO:0000256" key="3">
    <source>
        <dbReference type="ARBA" id="ARBA00006462"/>
    </source>
</evidence>
<comment type="subcellular location">
    <subcellularLocation>
        <location evidence="1">Membrane</location>
        <topology evidence="1">Single-pass type II membrane protein</topology>
    </subcellularLocation>
</comment>
<dbReference type="EMBL" id="JAPFFF010000003">
    <property type="protein sequence ID" value="KAK8893798.1"/>
    <property type="molecule type" value="Genomic_DNA"/>
</dbReference>
<dbReference type="InterPro" id="IPR026050">
    <property type="entry name" value="C1GALT1/C1GALT1_chp1"/>
</dbReference>
<keyword evidence="10 12" id="KW-1133">Transmembrane helix</keyword>
<evidence type="ECO:0000256" key="10">
    <source>
        <dbReference type="ARBA" id="ARBA00022989"/>
    </source>
</evidence>
<keyword evidence="9" id="KW-0735">Signal-anchor</keyword>
<sequence>MDKEHLEEANLTTVDFETQEETNLQFSTTPDEIERDFMTSFVLFIFVLILLYISPYIVPFLFAGSLDIYDDLVFDPKMFSNLKINLTIPERSEISKEMQIICDVLTTPQTTVKYFKPLFNKKLISKSHSSLIPLNKISFLISSSPSSSYLCKLYLDIWSTKYGSNLVKDTGIQPLKTVYWEYEDMHPTNLSEVKFTNVDNYNQFTNYKITLINETDSHDKLSFMLAQNLKHVPSDVEWFVIMDDNTLPFLDRIASMLSKYDNPLKNPYLIHSPGDKTKKHTRNSGSGYYLSRKLVETIVPKLKQCDERLDNDARLDKCIRSITDISPIIDHGIFHMDPKILKGNLTGFIEGYVDRYNLKAIHNIEEYYLFPEKFLKMMKENDLYNVKTVNPKSGSVLNLSFDSFPTSGNNFFSQAAHFANSAAVSGDMFLKRYIIMINKNERYFCGILNFGYSLIVFDIEYKQVRYMDLARELLKYLSGVEQTFEVISDALYDNLTRLLVPECKKVMRYYLKRTIIDKFGFDSYWQEFCGVSSPATIAKIYVDNRKVSLDYLDYSIFRF</sequence>
<evidence type="ECO:0000256" key="6">
    <source>
        <dbReference type="ARBA" id="ARBA00022679"/>
    </source>
</evidence>
<evidence type="ECO:0000256" key="7">
    <source>
        <dbReference type="ARBA" id="ARBA00022692"/>
    </source>
</evidence>
<proteinExistence type="inferred from homology"/>
<evidence type="ECO:0000256" key="5">
    <source>
        <dbReference type="ARBA" id="ARBA00022676"/>
    </source>
</evidence>
<comment type="similarity">
    <text evidence="3">Belongs to the glycosyltransferase 31 family. Beta3-Gal-T subfamily.</text>
</comment>
<evidence type="ECO:0000256" key="11">
    <source>
        <dbReference type="ARBA" id="ARBA00023136"/>
    </source>
</evidence>